<dbReference type="SMART" id="SM00365">
    <property type="entry name" value="LRR_SD22"/>
    <property type="match status" value="2"/>
</dbReference>
<sequence length="315" mass="37065">MHIHMLMYTDTRTHTHSYTRNTRTRQHDNRQPSKRKNLYIQAPRNNMVRLTESIVYNRTKITVESVRKLNLWGCDIDNIDLCSQMINLQILSLSMNRVKCLKPLENCMQLEELYLRENEISSLSELEHLRNLKLLKILRIDENPCTADNKHRAKVLRILPNLARLDDKPVTIDELLSATEVNRQDDQRTVIDKIIPNHPLFPELMSNNLAHDPEHIQQQSSKLLVASILKVSPSDKMNPMMFYSMQNMPYDFKQFYSSRFRHQRSISLPRSISYSTPRNRRTRIVSAIGVLLDELDTDGLRDVVEEAQHRIKKLR</sequence>
<dbReference type="OrthoDB" id="1517790at2759"/>
<keyword evidence="2" id="KW-0677">Repeat</keyword>
<name>A0A498SK10_ACAVI</name>
<evidence type="ECO:0000313" key="5">
    <source>
        <dbReference type="Proteomes" id="UP000276991"/>
    </source>
</evidence>
<accession>A0A498SK10</accession>
<dbReference type="GO" id="GO:0007010">
    <property type="term" value="P:cytoskeleton organization"/>
    <property type="evidence" value="ECO:0007669"/>
    <property type="project" value="TreeGrafter"/>
</dbReference>
<gene>
    <name evidence="4" type="ORF">NAV_LOCUS6966</name>
</gene>
<dbReference type="AlphaFoldDB" id="A0A498SK10"/>
<feature type="region of interest" description="Disordered" evidence="3">
    <location>
        <begin position="1"/>
        <end position="36"/>
    </location>
</feature>
<dbReference type="Pfam" id="PF14580">
    <property type="entry name" value="LRR_9"/>
    <property type="match status" value="1"/>
</dbReference>
<protein>
    <recommendedName>
        <fullName evidence="6">U2A'/phosphoprotein 32 family A C-terminal domain-containing protein</fullName>
    </recommendedName>
</protein>
<reference evidence="4 5" key="1">
    <citation type="submission" date="2018-08" db="EMBL/GenBank/DDBJ databases">
        <authorList>
            <person name="Laetsch R D."/>
            <person name="Stevens L."/>
            <person name="Kumar S."/>
            <person name="Blaxter L. M."/>
        </authorList>
    </citation>
    <scope>NUCLEOTIDE SEQUENCE [LARGE SCALE GENOMIC DNA]</scope>
</reference>
<evidence type="ECO:0000256" key="3">
    <source>
        <dbReference type="SAM" id="MobiDB-lite"/>
    </source>
</evidence>
<dbReference type="PROSITE" id="PS51450">
    <property type="entry name" value="LRR"/>
    <property type="match status" value="2"/>
</dbReference>
<organism evidence="4 5">
    <name type="scientific">Acanthocheilonema viteae</name>
    <name type="common">Filarial nematode worm</name>
    <name type="synonym">Dipetalonema viteae</name>
    <dbReference type="NCBI Taxonomy" id="6277"/>
    <lineage>
        <taxon>Eukaryota</taxon>
        <taxon>Metazoa</taxon>
        <taxon>Ecdysozoa</taxon>
        <taxon>Nematoda</taxon>
        <taxon>Chromadorea</taxon>
        <taxon>Rhabditida</taxon>
        <taxon>Spirurina</taxon>
        <taxon>Spiruromorpha</taxon>
        <taxon>Filarioidea</taxon>
        <taxon>Onchocercidae</taxon>
        <taxon>Acanthocheilonema</taxon>
    </lineage>
</organism>
<keyword evidence="1" id="KW-0433">Leucine-rich repeat</keyword>
<proteinExistence type="predicted"/>
<evidence type="ECO:0000256" key="2">
    <source>
        <dbReference type="ARBA" id="ARBA00022737"/>
    </source>
</evidence>
<keyword evidence="5" id="KW-1185">Reference proteome</keyword>
<evidence type="ECO:0000313" key="4">
    <source>
        <dbReference type="EMBL" id="VBB32175.1"/>
    </source>
</evidence>
<dbReference type="Proteomes" id="UP000276991">
    <property type="component" value="Unassembled WGS sequence"/>
</dbReference>
<dbReference type="EMBL" id="UPTC01001577">
    <property type="protein sequence ID" value="VBB32175.1"/>
    <property type="molecule type" value="Genomic_DNA"/>
</dbReference>
<dbReference type="STRING" id="6277.A0A498SK10"/>
<dbReference type="PANTHER" id="PTHR18849:SF0">
    <property type="entry name" value="CILIA- AND FLAGELLA-ASSOCIATED PROTEIN 410-RELATED"/>
    <property type="match status" value="1"/>
</dbReference>
<dbReference type="SUPFAM" id="SSF52058">
    <property type="entry name" value="L domain-like"/>
    <property type="match status" value="1"/>
</dbReference>
<evidence type="ECO:0008006" key="6">
    <source>
        <dbReference type="Google" id="ProtNLM"/>
    </source>
</evidence>
<dbReference type="InterPro" id="IPR032675">
    <property type="entry name" value="LRR_dom_sf"/>
</dbReference>
<dbReference type="PANTHER" id="PTHR18849">
    <property type="entry name" value="LEUCINE RICH REPEAT PROTEIN"/>
    <property type="match status" value="1"/>
</dbReference>
<evidence type="ECO:0000256" key="1">
    <source>
        <dbReference type="ARBA" id="ARBA00022614"/>
    </source>
</evidence>
<dbReference type="Gene3D" id="3.80.10.10">
    <property type="entry name" value="Ribonuclease Inhibitor"/>
    <property type="match status" value="1"/>
</dbReference>
<dbReference type="InterPro" id="IPR001611">
    <property type="entry name" value="Leu-rich_rpt"/>
</dbReference>